<keyword evidence="4" id="KW-0808">Transferase</keyword>
<dbReference type="CDD" id="cd00616">
    <property type="entry name" value="AHBA_syn"/>
    <property type="match status" value="1"/>
</dbReference>
<protein>
    <submittedName>
        <fullName evidence="4">Aminotransferase DegT</fullName>
    </submittedName>
    <submittedName>
        <fullName evidence="3">Aminotransferase, DegT/DnrJ/EryC1/StrS family</fullName>
    </submittedName>
</protein>
<dbReference type="PIRSF" id="PIRSF000390">
    <property type="entry name" value="PLP_StrS"/>
    <property type="match status" value="1"/>
</dbReference>
<dbReference type="Gene3D" id="3.40.640.10">
    <property type="entry name" value="Type I PLP-dependent aspartate aminotransferase-like (Major domain)"/>
    <property type="match status" value="1"/>
</dbReference>
<sequence>MKEISFYSSSVNEEELKQIKTVLESNSKKEGFKVLELEENMAKFVGAKHAIATCNSTSAIHLALSSIKLKRGDKILMSVNSFVNIPEVVRHFDAEPIFIDINTEDMNIDLNKFEKALEENKSKKLRGAIISFIAGQTPDLDRLYDICEKYKIILIEDATAALGVTYKDETVGSLRADMTIFSTNPSNGKHALSRSGLIVTNNEEIANRARLLRTHAITTTYDDFGNLDYIYDVVDIGHKYDMSELDAAFSLAQLQKTNKFIKRRREIAKIYTDRLSGVKHVSVPKAKDEHVFNHFIIKISRNRDAFARALKERGISTGLHYIPLHLLSYYKNKYSIKITEFPAALTSYQQILSIPMYPALTDDDVNYICDNIIEVASEWI</sequence>
<accession>A0A2G1DKX4</accession>
<evidence type="ECO:0000313" key="5">
    <source>
        <dbReference type="Proteomes" id="UP000221222"/>
    </source>
</evidence>
<reference evidence="4 5" key="1">
    <citation type="submission" date="2017-09" db="EMBL/GenBank/DDBJ databases">
        <title>Arcobacter canalis sp. nov., a new species isolated from a water canal contaminated with urban sewage.</title>
        <authorList>
            <person name="Perez-Cataluna A."/>
            <person name="Salas-Masso N."/>
            <person name="Figueras M.J."/>
        </authorList>
    </citation>
    <scope>NUCLEOTIDE SEQUENCE [LARGE SCALE GENOMIC DNA]</scope>
    <source>
        <strain evidence="4 5">F98-3</strain>
    </source>
</reference>
<gene>
    <name evidence="3" type="ORF">AMOL_1582</name>
    <name evidence="4" type="ORF">CPU12_01650</name>
</gene>
<dbReference type="InterPro" id="IPR015424">
    <property type="entry name" value="PyrdxlP-dep_Trfase"/>
</dbReference>
<dbReference type="GO" id="GO:0008483">
    <property type="term" value="F:transaminase activity"/>
    <property type="evidence" value="ECO:0007669"/>
    <property type="project" value="UniProtKB-KW"/>
</dbReference>
<dbReference type="SUPFAM" id="SSF53383">
    <property type="entry name" value="PLP-dependent transferases"/>
    <property type="match status" value="1"/>
</dbReference>
<dbReference type="EMBL" id="NXFY01000002">
    <property type="protein sequence ID" value="PHO18976.1"/>
    <property type="molecule type" value="Genomic_DNA"/>
</dbReference>
<dbReference type="Proteomes" id="UP000262712">
    <property type="component" value="Chromosome"/>
</dbReference>
<keyword evidence="5" id="KW-1185">Reference proteome</keyword>
<dbReference type="InterPro" id="IPR015422">
    <property type="entry name" value="PyrdxlP-dep_Trfase_small"/>
</dbReference>
<evidence type="ECO:0000313" key="3">
    <source>
        <dbReference type="EMBL" id="AXX92551.1"/>
    </source>
</evidence>
<keyword evidence="4" id="KW-0032">Aminotransferase</keyword>
<dbReference type="PANTHER" id="PTHR30244">
    <property type="entry name" value="TRANSAMINASE"/>
    <property type="match status" value="1"/>
</dbReference>
<organism evidence="4 5">
    <name type="scientific">Malaciobacter molluscorum LMG 25693</name>
    <dbReference type="NCBI Taxonomy" id="870501"/>
    <lineage>
        <taxon>Bacteria</taxon>
        <taxon>Pseudomonadati</taxon>
        <taxon>Campylobacterota</taxon>
        <taxon>Epsilonproteobacteria</taxon>
        <taxon>Campylobacterales</taxon>
        <taxon>Arcobacteraceae</taxon>
        <taxon>Malaciobacter</taxon>
    </lineage>
</organism>
<dbReference type="Proteomes" id="UP000221222">
    <property type="component" value="Unassembled WGS sequence"/>
</dbReference>
<evidence type="ECO:0000256" key="1">
    <source>
        <dbReference type="ARBA" id="ARBA00037999"/>
    </source>
</evidence>
<keyword evidence="2" id="KW-0663">Pyridoxal phosphate</keyword>
<dbReference type="GO" id="GO:0000271">
    <property type="term" value="P:polysaccharide biosynthetic process"/>
    <property type="evidence" value="ECO:0007669"/>
    <property type="project" value="TreeGrafter"/>
</dbReference>
<proteinExistence type="inferred from homology"/>
<dbReference type="Pfam" id="PF01041">
    <property type="entry name" value="DegT_DnrJ_EryC1"/>
    <property type="match status" value="1"/>
</dbReference>
<dbReference type="EMBL" id="CP032098">
    <property type="protein sequence ID" value="AXX92551.1"/>
    <property type="molecule type" value="Genomic_DNA"/>
</dbReference>
<reference evidence="3 6" key="2">
    <citation type="submission" date="2018-08" db="EMBL/GenBank/DDBJ databases">
        <title>Complete genome of the Arcobacter molluscorum type strain LMG 25693.</title>
        <authorList>
            <person name="Miller W.G."/>
            <person name="Yee E."/>
            <person name="Bono J.L."/>
        </authorList>
    </citation>
    <scope>NUCLEOTIDE SEQUENCE [LARGE SCALE GENOMIC DNA]</scope>
    <source>
        <strain evidence="3 6">CECT 7696</strain>
    </source>
</reference>
<dbReference type="RefSeq" id="WP_099341336.1">
    <property type="nucleotide sequence ID" value="NZ_CP032098.1"/>
</dbReference>
<dbReference type="Gene3D" id="3.90.1150.10">
    <property type="entry name" value="Aspartate Aminotransferase, domain 1"/>
    <property type="match status" value="1"/>
</dbReference>
<name>A0A2G1DKX4_9BACT</name>
<dbReference type="GO" id="GO:0030170">
    <property type="term" value="F:pyridoxal phosphate binding"/>
    <property type="evidence" value="ECO:0007669"/>
    <property type="project" value="TreeGrafter"/>
</dbReference>
<dbReference type="InterPro" id="IPR000653">
    <property type="entry name" value="DegT/StrS_aminotransferase"/>
</dbReference>
<evidence type="ECO:0000256" key="2">
    <source>
        <dbReference type="RuleBase" id="RU004508"/>
    </source>
</evidence>
<dbReference type="InterPro" id="IPR015421">
    <property type="entry name" value="PyrdxlP-dep_Trfase_major"/>
</dbReference>
<comment type="similarity">
    <text evidence="1 2">Belongs to the DegT/DnrJ/EryC1 family.</text>
</comment>
<evidence type="ECO:0000313" key="4">
    <source>
        <dbReference type="EMBL" id="PHO18976.1"/>
    </source>
</evidence>
<evidence type="ECO:0000313" key="6">
    <source>
        <dbReference type="Proteomes" id="UP000262712"/>
    </source>
</evidence>
<dbReference type="PANTHER" id="PTHR30244:SF34">
    <property type="entry name" value="DTDP-4-AMINO-4,6-DIDEOXYGALACTOSE TRANSAMINASE"/>
    <property type="match status" value="1"/>
</dbReference>
<dbReference type="KEGG" id="amol:AMOL_1582"/>
<dbReference type="AlphaFoldDB" id="A0A2G1DKX4"/>